<dbReference type="Pfam" id="PF01494">
    <property type="entry name" value="FAD_binding_3"/>
    <property type="match status" value="2"/>
</dbReference>
<evidence type="ECO:0000313" key="9">
    <source>
        <dbReference type="Proteomes" id="UP000323386"/>
    </source>
</evidence>
<evidence type="ECO:0000259" key="7">
    <source>
        <dbReference type="Pfam" id="PF01494"/>
    </source>
</evidence>
<dbReference type="Gene3D" id="3.50.50.60">
    <property type="entry name" value="FAD/NAD(P)-binding domain"/>
    <property type="match status" value="1"/>
</dbReference>
<dbReference type="EMBL" id="OOIP01000001">
    <property type="protein sequence ID" value="SPO34936.1"/>
    <property type="molecule type" value="Genomic_DNA"/>
</dbReference>
<proteinExistence type="inferred from homology"/>
<dbReference type="Proteomes" id="UP000323386">
    <property type="component" value="Unassembled WGS sequence"/>
</dbReference>
<evidence type="ECO:0000256" key="3">
    <source>
        <dbReference type="ARBA" id="ARBA00022827"/>
    </source>
</evidence>
<evidence type="ECO:0000256" key="5">
    <source>
        <dbReference type="ARBA" id="ARBA00023033"/>
    </source>
</evidence>
<dbReference type="InterPro" id="IPR002938">
    <property type="entry name" value="FAD-bd"/>
</dbReference>
<evidence type="ECO:0000256" key="6">
    <source>
        <dbReference type="SAM" id="MobiDB-lite"/>
    </source>
</evidence>
<keyword evidence="9" id="KW-1185">Reference proteome</keyword>
<sequence length="433" mass="46485">MTTISKSSPRLKVTVVGAGIAGLATARALREHHDVVILETSRLKTETGAAIGTGPNASRILLGWGVDLAKLESPDGRRIIEFNKQGDVLQDIKLDMHKTYGAPFLLNHRIALHRELKRLATSEDAGIPGKPAKLLTASKVVAVDCDTATVTLEDGSQIQGDVVVGADGIKSTVRDAVLGQPLVPKPSGHSAYRTMIPFDKLHALRDAQVDEVLSMPGLIMIVGLDRRLVAYTCRLDGQDLLNIVAIVPDAGLQQTSKESWSAEGDIKALRACYEGFCPLTHKILSLADQCSLYQLRDQDPFGSWTRGKAMIIGDAAHCMLPHLSQGGSQAIEDAEAIAYALQSASGSAAVEASLKRAERLRIGRATFAQEHSRKQALGPRPGTEEEVAGKNPMQFTHYLYDYSGAEDWAKRMEGPEQRGNSDQSGAAILAVAA</sequence>
<dbReference type="SUPFAM" id="SSF54373">
    <property type="entry name" value="FAD-linked reductases, C-terminal domain"/>
    <property type="match status" value="1"/>
</dbReference>
<keyword evidence="2" id="KW-0285">Flavoprotein</keyword>
<dbReference type="SUPFAM" id="SSF51905">
    <property type="entry name" value="FAD/NAD(P)-binding domain"/>
    <property type="match status" value="1"/>
</dbReference>
<feature type="domain" description="FAD-binding" evidence="7">
    <location>
        <begin position="11"/>
        <end position="177"/>
    </location>
</feature>
<organism evidence="8 9">
    <name type="scientific">Pseudozyma flocculosa</name>
    <dbReference type="NCBI Taxonomy" id="84751"/>
    <lineage>
        <taxon>Eukaryota</taxon>
        <taxon>Fungi</taxon>
        <taxon>Dikarya</taxon>
        <taxon>Basidiomycota</taxon>
        <taxon>Ustilaginomycotina</taxon>
        <taxon>Ustilaginomycetes</taxon>
        <taxon>Ustilaginales</taxon>
        <taxon>Ustilaginaceae</taxon>
        <taxon>Pseudozyma</taxon>
    </lineage>
</organism>
<dbReference type="PANTHER" id="PTHR13789:SF314">
    <property type="entry name" value="FAD-BINDING DOMAIN-CONTAINING PROTEIN"/>
    <property type="match status" value="1"/>
</dbReference>
<reference evidence="8 9" key="1">
    <citation type="submission" date="2018-03" db="EMBL/GenBank/DDBJ databases">
        <authorList>
            <person name="Guldener U."/>
        </authorList>
    </citation>
    <scope>NUCLEOTIDE SEQUENCE [LARGE SCALE GENOMIC DNA]</scope>
    <source>
        <strain evidence="8 9">DAOM196992</strain>
    </source>
</reference>
<dbReference type="GO" id="GO:0004497">
    <property type="term" value="F:monooxygenase activity"/>
    <property type="evidence" value="ECO:0007669"/>
    <property type="project" value="UniProtKB-KW"/>
</dbReference>
<feature type="domain" description="FAD-binding" evidence="7">
    <location>
        <begin position="303"/>
        <end position="364"/>
    </location>
</feature>
<evidence type="ECO:0000256" key="1">
    <source>
        <dbReference type="ARBA" id="ARBA00007992"/>
    </source>
</evidence>
<feature type="region of interest" description="Disordered" evidence="6">
    <location>
        <begin position="410"/>
        <end position="433"/>
    </location>
</feature>
<gene>
    <name evidence="8" type="ORF">PSFLO_00407</name>
</gene>
<dbReference type="PRINTS" id="PR00420">
    <property type="entry name" value="RNGMNOXGNASE"/>
</dbReference>
<comment type="similarity">
    <text evidence="1">Belongs to the paxM FAD-dependent monooxygenase family.</text>
</comment>
<keyword evidence="5" id="KW-0503">Monooxygenase</keyword>
<dbReference type="PANTHER" id="PTHR13789">
    <property type="entry name" value="MONOOXYGENASE"/>
    <property type="match status" value="1"/>
</dbReference>
<dbReference type="AlphaFoldDB" id="A0A5C3ETS8"/>
<keyword evidence="4" id="KW-0560">Oxidoreductase</keyword>
<dbReference type="OrthoDB" id="47494at2759"/>
<dbReference type="InterPro" id="IPR036188">
    <property type="entry name" value="FAD/NAD-bd_sf"/>
</dbReference>
<accession>A0A5C3ETS8</accession>
<keyword evidence="3" id="KW-0274">FAD</keyword>
<evidence type="ECO:0000256" key="4">
    <source>
        <dbReference type="ARBA" id="ARBA00023002"/>
    </source>
</evidence>
<protein>
    <submittedName>
        <fullName evidence="8">Related to Salicylate hydroxylase</fullName>
    </submittedName>
</protein>
<dbReference type="GO" id="GO:0071949">
    <property type="term" value="F:FAD binding"/>
    <property type="evidence" value="ECO:0007669"/>
    <property type="project" value="InterPro"/>
</dbReference>
<name>A0A5C3ETS8_9BASI</name>
<dbReference type="InterPro" id="IPR050493">
    <property type="entry name" value="FAD-dep_Monooxygenase_BioMet"/>
</dbReference>
<evidence type="ECO:0000256" key="2">
    <source>
        <dbReference type="ARBA" id="ARBA00022630"/>
    </source>
</evidence>
<evidence type="ECO:0000313" key="8">
    <source>
        <dbReference type="EMBL" id="SPO34936.1"/>
    </source>
</evidence>